<dbReference type="EMBL" id="CM000832">
    <property type="protein sequence ID" value="EET06135.1"/>
    <property type="molecule type" value="Genomic_DNA"/>
</dbReference>
<accession>A0A0E1VYT8</accession>
<dbReference type="HOGENOM" id="CLU_2128757_0_0_4"/>
<reference evidence="1" key="1">
    <citation type="submission" date="2009-05" db="EMBL/GenBank/DDBJ databases">
        <authorList>
            <person name="Harkins D.M."/>
            <person name="DeShazer D."/>
            <person name="Woods D.E."/>
            <person name="Brinkac L.M."/>
            <person name="Brown K.A."/>
            <person name="Hung G.C."/>
            <person name="Tuanyok A."/>
            <person name="Zhang B."/>
            <person name="Nierman W.C."/>
        </authorList>
    </citation>
    <scope>NUCLEOTIDE SEQUENCE [LARGE SCALE GENOMIC DNA]</scope>
    <source>
        <strain evidence="1">1710a</strain>
    </source>
</reference>
<name>A0A0E1VYT8_BURPE</name>
<dbReference type="AlphaFoldDB" id="A0A0E1VYT8"/>
<dbReference type="RefSeq" id="WP_004526671.1">
    <property type="nucleotide sequence ID" value="NZ_CM000832.1"/>
</dbReference>
<dbReference type="Proteomes" id="UP000001812">
    <property type="component" value="Chromosome I"/>
</dbReference>
<gene>
    <name evidence="1" type="ORF">BURPS1710A_1928</name>
</gene>
<organism evidence="1">
    <name type="scientific">Burkholderia pseudomallei 1710a</name>
    <dbReference type="NCBI Taxonomy" id="320371"/>
    <lineage>
        <taxon>Bacteria</taxon>
        <taxon>Pseudomonadati</taxon>
        <taxon>Pseudomonadota</taxon>
        <taxon>Betaproteobacteria</taxon>
        <taxon>Burkholderiales</taxon>
        <taxon>Burkholderiaceae</taxon>
        <taxon>Burkholderia</taxon>
        <taxon>pseudomallei group</taxon>
    </lineage>
</organism>
<protein>
    <submittedName>
        <fullName evidence="1">Gp10</fullName>
    </submittedName>
</protein>
<evidence type="ECO:0000313" key="1">
    <source>
        <dbReference type="EMBL" id="EET06135.1"/>
    </source>
</evidence>
<proteinExistence type="predicted"/>
<sequence length="115" mass="12219">MSVIVIRDALQGIGGAKGYLGVAPEKAPAPYFVVTRVHGALDMALAGLTGGRSGSYQIDCYAPTFTDADRLADLAVDRAMSVQDRFSVGGVDELPDDYSEDTGLFRISLELSVEF</sequence>